<sequence>MVQEFREFAIKGNVIDLAVGVIIGGAFGKIVDSVVGDLIMPVVGLVFGKLDFSNLFVALGHVPEGTAMTLDALKKAGVPVFAYGSFITVAVNFFILAFIIFMMVKQINRLKRNAEAAPAAPVAPPPTPEDIVLLREIRDSLKR</sequence>
<evidence type="ECO:0000256" key="7">
    <source>
        <dbReference type="ARBA" id="ARBA00023065"/>
    </source>
</evidence>
<dbReference type="NCBIfam" id="NF001843">
    <property type="entry name" value="PRK00567.1-4"/>
    <property type="match status" value="1"/>
</dbReference>
<keyword evidence="6 10" id="KW-1133">Transmembrane helix</keyword>
<dbReference type="PANTHER" id="PTHR30266:SF2">
    <property type="entry name" value="LARGE-CONDUCTANCE MECHANOSENSITIVE CHANNEL"/>
    <property type="match status" value="1"/>
</dbReference>
<dbReference type="InterPro" id="IPR037673">
    <property type="entry name" value="MSC/AndL"/>
</dbReference>
<protein>
    <recommendedName>
        <fullName evidence="10">Large-conductance mechanosensitive channel</fullName>
    </recommendedName>
</protein>
<keyword evidence="7 10" id="KW-0406">Ion transport</keyword>
<dbReference type="PROSITE" id="PS01327">
    <property type="entry name" value="MSCL"/>
    <property type="match status" value="1"/>
</dbReference>
<dbReference type="GO" id="GO:0008381">
    <property type="term" value="F:mechanosensitive monoatomic ion channel activity"/>
    <property type="evidence" value="ECO:0007669"/>
    <property type="project" value="UniProtKB-UniRule"/>
</dbReference>
<comment type="subunit">
    <text evidence="10">Homopentamer.</text>
</comment>
<keyword evidence="9 10" id="KW-0407">Ion channel</keyword>
<evidence type="ECO:0000256" key="6">
    <source>
        <dbReference type="ARBA" id="ARBA00022989"/>
    </source>
</evidence>
<dbReference type="NCBIfam" id="NF010557">
    <property type="entry name" value="PRK13952.1"/>
    <property type="match status" value="1"/>
</dbReference>
<evidence type="ECO:0000256" key="3">
    <source>
        <dbReference type="ARBA" id="ARBA00022448"/>
    </source>
</evidence>
<feature type="transmembrane region" description="Helical" evidence="10">
    <location>
        <begin position="80"/>
        <end position="104"/>
    </location>
</feature>
<evidence type="ECO:0000256" key="10">
    <source>
        <dbReference type="HAMAP-Rule" id="MF_00115"/>
    </source>
</evidence>
<dbReference type="Proteomes" id="UP000199766">
    <property type="component" value="Unassembled WGS sequence"/>
</dbReference>
<dbReference type="PRINTS" id="PR01264">
    <property type="entry name" value="MECHCHANNEL"/>
</dbReference>
<evidence type="ECO:0000256" key="4">
    <source>
        <dbReference type="ARBA" id="ARBA00022475"/>
    </source>
</evidence>
<dbReference type="SUPFAM" id="SSF81330">
    <property type="entry name" value="Gated mechanosensitive channel"/>
    <property type="match status" value="1"/>
</dbReference>
<dbReference type="Gene3D" id="1.10.1200.120">
    <property type="entry name" value="Large-conductance mechanosensitive channel, MscL, domain 1"/>
    <property type="match status" value="1"/>
</dbReference>
<dbReference type="InterPro" id="IPR019823">
    <property type="entry name" value="Mechanosensitive_channel_CS"/>
</dbReference>
<dbReference type="NCBIfam" id="TIGR00220">
    <property type="entry name" value="mscL"/>
    <property type="match status" value="1"/>
</dbReference>
<reference evidence="11 12" key="1">
    <citation type="submission" date="2016-10" db="EMBL/GenBank/DDBJ databases">
        <authorList>
            <person name="de Groot N.N."/>
        </authorList>
    </citation>
    <scope>NUCLEOTIDE SEQUENCE [LARGE SCALE GENOMIC DNA]</scope>
    <source>
        <strain evidence="11 12">ATCC 35958</strain>
    </source>
</reference>
<evidence type="ECO:0000256" key="1">
    <source>
        <dbReference type="ARBA" id="ARBA00004651"/>
    </source>
</evidence>
<dbReference type="HAMAP" id="MF_00115">
    <property type="entry name" value="MscL"/>
    <property type="match status" value="1"/>
</dbReference>
<dbReference type="Pfam" id="PF01741">
    <property type="entry name" value="MscL"/>
    <property type="match status" value="1"/>
</dbReference>
<dbReference type="InterPro" id="IPR001185">
    <property type="entry name" value="MS_channel"/>
</dbReference>
<dbReference type="PANTHER" id="PTHR30266">
    <property type="entry name" value="MECHANOSENSITIVE CHANNEL MSCL"/>
    <property type="match status" value="1"/>
</dbReference>
<comment type="subcellular location">
    <subcellularLocation>
        <location evidence="10">Cell inner membrane</location>
        <topology evidence="10">Multi-pass membrane protein</topology>
    </subcellularLocation>
    <subcellularLocation>
        <location evidence="1">Cell membrane</location>
        <topology evidence="1">Multi-pass membrane protein</topology>
    </subcellularLocation>
</comment>
<evidence type="ECO:0000256" key="5">
    <source>
        <dbReference type="ARBA" id="ARBA00022692"/>
    </source>
</evidence>
<dbReference type="STRING" id="180197.SAMN02982919_01160"/>
<feature type="transmembrane region" description="Helical" evidence="10">
    <location>
        <begin position="12"/>
        <end position="31"/>
    </location>
</feature>
<keyword evidence="5 10" id="KW-0812">Transmembrane</keyword>
<dbReference type="AlphaFoldDB" id="A0A1H9ILR3"/>
<organism evidence="11 12">
    <name type="scientific">Giesbergeria anulus</name>
    <dbReference type="NCBI Taxonomy" id="180197"/>
    <lineage>
        <taxon>Bacteria</taxon>
        <taxon>Pseudomonadati</taxon>
        <taxon>Pseudomonadota</taxon>
        <taxon>Betaproteobacteria</taxon>
        <taxon>Burkholderiales</taxon>
        <taxon>Comamonadaceae</taxon>
        <taxon>Giesbergeria</taxon>
    </lineage>
</organism>
<comment type="function">
    <text evidence="10">Channel that opens in response to stretch forces in the membrane lipid bilayer. May participate in the regulation of osmotic pressure changes within the cell.</text>
</comment>
<keyword evidence="4 10" id="KW-1003">Cell membrane</keyword>
<comment type="similarity">
    <text evidence="2 10">Belongs to the MscL family.</text>
</comment>
<name>A0A1H9ILR3_9BURK</name>
<accession>A0A1H9ILR3</accession>
<evidence type="ECO:0000256" key="9">
    <source>
        <dbReference type="ARBA" id="ARBA00023303"/>
    </source>
</evidence>
<evidence type="ECO:0000313" key="12">
    <source>
        <dbReference type="Proteomes" id="UP000199766"/>
    </source>
</evidence>
<dbReference type="GO" id="GO:0005886">
    <property type="term" value="C:plasma membrane"/>
    <property type="evidence" value="ECO:0007669"/>
    <property type="project" value="UniProtKB-SubCell"/>
</dbReference>
<evidence type="ECO:0000256" key="2">
    <source>
        <dbReference type="ARBA" id="ARBA00007254"/>
    </source>
</evidence>
<gene>
    <name evidence="10" type="primary">mscL</name>
    <name evidence="11" type="ORF">SAMN02982919_01160</name>
</gene>
<keyword evidence="8 10" id="KW-0472">Membrane</keyword>
<evidence type="ECO:0000313" key="11">
    <source>
        <dbReference type="EMBL" id="SEQ75553.1"/>
    </source>
</evidence>
<keyword evidence="12" id="KW-1185">Reference proteome</keyword>
<dbReference type="EMBL" id="FOGD01000002">
    <property type="protein sequence ID" value="SEQ75553.1"/>
    <property type="molecule type" value="Genomic_DNA"/>
</dbReference>
<keyword evidence="10" id="KW-0997">Cell inner membrane</keyword>
<dbReference type="InterPro" id="IPR036019">
    <property type="entry name" value="MscL_channel"/>
</dbReference>
<evidence type="ECO:0000256" key="8">
    <source>
        <dbReference type="ARBA" id="ARBA00023136"/>
    </source>
</evidence>
<keyword evidence="3 10" id="KW-0813">Transport</keyword>
<proteinExistence type="inferred from homology"/>